<name>A0A0C6FHP1_9HYPH</name>
<dbReference type="AlphaFoldDB" id="A0A0C6FHP1"/>
<organism evidence="2 3">
    <name type="scientific">Methylobacterium aquaticum</name>
    <dbReference type="NCBI Taxonomy" id="270351"/>
    <lineage>
        <taxon>Bacteria</taxon>
        <taxon>Pseudomonadati</taxon>
        <taxon>Pseudomonadota</taxon>
        <taxon>Alphaproteobacteria</taxon>
        <taxon>Hyphomicrobiales</taxon>
        <taxon>Methylobacteriaceae</taxon>
        <taxon>Methylobacterium</taxon>
    </lineage>
</organism>
<proteinExistence type="predicted"/>
<dbReference type="Proteomes" id="UP000061432">
    <property type="component" value="Chromosome"/>
</dbReference>
<feature type="transmembrane region" description="Helical" evidence="1">
    <location>
        <begin position="30"/>
        <end position="48"/>
    </location>
</feature>
<keyword evidence="1" id="KW-0472">Membrane</keyword>
<dbReference type="RefSeq" id="WP_060847681.1">
    <property type="nucleotide sequence ID" value="NZ_AP014704.1"/>
</dbReference>
<dbReference type="EMBL" id="AP014704">
    <property type="protein sequence ID" value="BAQ46577.1"/>
    <property type="molecule type" value="Genomic_DNA"/>
</dbReference>
<accession>A0A0C6FHP1</accession>
<protein>
    <submittedName>
        <fullName evidence="2">Uncharacterized protein</fullName>
    </submittedName>
</protein>
<sequence>MMQIAAFLVFLAMGVTNLLAVQAGLTAALGVPVLLGLVVAVPVFYFRFVGSAAGIVGAIVGWQMSAPMAVLLFCWPVLVYGFLRGGAEARTFLARRAA</sequence>
<reference evidence="2 3" key="1">
    <citation type="journal article" date="2015" name="Genome Announc.">
        <title>Complete Genome Sequence of Methylobacterium aquaticum Strain 22A, Isolated from Racomitrium japonicum Moss.</title>
        <authorList>
            <person name="Tani A."/>
            <person name="Ogura Y."/>
            <person name="Hayashi T."/>
            <person name="Kimbara K."/>
        </authorList>
    </citation>
    <scope>NUCLEOTIDE SEQUENCE [LARGE SCALE GENOMIC DNA]</scope>
    <source>
        <strain evidence="2 3">MA-22A</strain>
    </source>
</reference>
<feature type="transmembrane region" description="Helical" evidence="1">
    <location>
        <begin position="60"/>
        <end position="83"/>
    </location>
</feature>
<dbReference type="KEGG" id="maqu:Maq22A_c17300"/>
<dbReference type="PATRIC" id="fig|270351.10.peg.3333"/>
<keyword evidence="1" id="KW-0812">Transmembrane</keyword>
<dbReference type="OrthoDB" id="7999153at2"/>
<evidence type="ECO:0000313" key="2">
    <source>
        <dbReference type="EMBL" id="BAQ46577.1"/>
    </source>
</evidence>
<reference evidence="3" key="2">
    <citation type="submission" date="2015-01" db="EMBL/GenBank/DDBJ databases">
        <title>Complete genome sequence of Methylobacterium aquaticum strain 22A.</title>
        <authorList>
            <person name="Tani A."/>
            <person name="Ogura Y."/>
            <person name="Hayashi T."/>
        </authorList>
    </citation>
    <scope>NUCLEOTIDE SEQUENCE [LARGE SCALE GENOMIC DNA]</scope>
    <source>
        <strain evidence="3">MA-22A</strain>
    </source>
</reference>
<gene>
    <name evidence="2" type="ORF">Maq22A_c17300</name>
</gene>
<evidence type="ECO:0000313" key="3">
    <source>
        <dbReference type="Proteomes" id="UP000061432"/>
    </source>
</evidence>
<evidence type="ECO:0000256" key="1">
    <source>
        <dbReference type="SAM" id="Phobius"/>
    </source>
</evidence>
<keyword evidence="1" id="KW-1133">Transmembrane helix</keyword>